<proteinExistence type="predicted"/>
<evidence type="ECO:0000313" key="2">
    <source>
        <dbReference type="Proteomes" id="UP000789375"/>
    </source>
</evidence>
<sequence>LRDSITWKRMPLCVTCEQKQTGGNDIIAYESSRPFVQACEAQHEQIYSLYSKVCKPALSHVNIKNIEITNDDDLVLACKPTVNTNVPGRTTSTIRIDGRNGCPFFRKAELAEQHSDNGRSVTIQMQAIIFRIQSSFAIYAA</sequence>
<dbReference type="Proteomes" id="UP000789375">
    <property type="component" value="Unassembled WGS sequence"/>
</dbReference>
<gene>
    <name evidence="1" type="ORF">FMOSSE_LOCUS5496</name>
</gene>
<protein>
    <submittedName>
        <fullName evidence="1">11665_t:CDS:1</fullName>
    </submittedName>
</protein>
<dbReference type="AlphaFoldDB" id="A0A9N9AHS4"/>
<keyword evidence="2" id="KW-1185">Reference proteome</keyword>
<dbReference type="EMBL" id="CAJVPP010001047">
    <property type="protein sequence ID" value="CAG8530741.1"/>
    <property type="molecule type" value="Genomic_DNA"/>
</dbReference>
<feature type="non-terminal residue" evidence="1">
    <location>
        <position position="1"/>
    </location>
</feature>
<accession>A0A9N9AHS4</accession>
<evidence type="ECO:0000313" key="1">
    <source>
        <dbReference type="EMBL" id="CAG8530741.1"/>
    </source>
</evidence>
<organism evidence="1 2">
    <name type="scientific">Funneliformis mosseae</name>
    <name type="common">Endomycorrhizal fungus</name>
    <name type="synonym">Glomus mosseae</name>
    <dbReference type="NCBI Taxonomy" id="27381"/>
    <lineage>
        <taxon>Eukaryota</taxon>
        <taxon>Fungi</taxon>
        <taxon>Fungi incertae sedis</taxon>
        <taxon>Mucoromycota</taxon>
        <taxon>Glomeromycotina</taxon>
        <taxon>Glomeromycetes</taxon>
        <taxon>Glomerales</taxon>
        <taxon>Glomeraceae</taxon>
        <taxon>Funneliformis</taxon>
    </lineage>
</organism>
<reference evidence="1" key="1">
    <citation type="submission" date="2021-06" db="EMBL/GenBank/DDBJ databases">
        <authorList>
            <person name="Kallberg Y."/>
            <person name="Tangrot J."/>
            <person name="Rosling A."/>
        </authorList>
    </citation>
    <scope>NUCLEOTIDE SEQUENCE</scope>
    <source>
        <strain evidence="1">87-6 pot B 2015</strain>
    </source>
</reference>
<name>A0A9N9AHS4_FUNMO</name>
<comment type="caution">
    <text evidence="1">The sequence shown here is derived from an EMBL/GenBank/DDBJ whole genome shotgun (WGS) entry which is preliminary data.</text>
</comment>